<dbReference type="Pfam" id="PF07963">
    <property type="entry name" value="N_methyl"/>
    <property type="match status" value="1"/>
</dbReference>
<comment type="subcellular location">
    <subcellularLocation>
        <location evidence="1">Cell inner membrane</location>
        <topology evidence="1">Single-pass membrane protein</topology>
    </subcellularLocation>
</comment>
<dbReference type="Pfam" id="PF12019">
    <property type="entry name" value="GspH"/>
    <property type="match status" value="1"/>
</dbReference>
<evidence type="ECO:0000256" key="9">
    <source>
        <dbReference type="ARBA" id="ARBA00025772"/>
    </source>
</evidence>
<evidence type="ECO:0000256" key="10">
    <source>
        <dbReference type="ARBA" id="ARBA00030775"/>
    </source>
</evidence>
<evidence type="ECO:0000313" key="13">
    <source>
        <dbReference type="EMBL" id="MEM5550023.1"/>
    </source>
</evidence>
<feature type="transmembrane region" description="Helical" evidence="11">
    <location>
        <begin position="7"/>
        <end position="29"/>
    </location>
</feature>
<evidence type="ECO:0000256" key="11">
    <source>
        <dbReference type="SAM" id="Phobius"/>
    </source>
</evidence>
<evidence type="ECO:0000256" key="5">
    <source>
        <dbReference type="ARBA" id="ARBA00022519"/>
    </source>
</evidence>
<comment type="similarity">
    <text evidence="9">Belongs to the GSP H family.</text>
</comment>
<sequence length="182" mass="20359">MKNKQRGFTLLELMVTISIVGIIAAIAFWNSSDMLEKNRAENFLLELKRNLNFARAKATSTDEIVVVCPAQYNQVKKGKATFGCKNKWDKNKIIVVFVDSDNDGDYDSDTDTLLRVMEKMPDNNKLSFTGGKRLAFDTSGRITTSVGKFTYCPDQDNKNNKALEITQSGTTLYNGDTNTTCN</sequence>
<proteinExistence type="inferred from homology"/>
<keyword evidence="3" id="KW-1003">Cell membrane</keyword>
<protein>
    <recommendedName>
        <fullName evidence="2">Type II secretion system protein H</fullName>
    </recommendedName>
    <alternativeName>
        <fullName evidence="10">General secretion pathway protein H</fullName>
    </alternativeName>
</protein>
<dbReference type="Gene3D" id="3.55.40.10">
    <property type="entry name" value="minor pseudopilin epsh domain"/>
    <property type="match status" value="1"/>
</dbReference>
<evidence type="ECO:0000259" key="12">
    <source>
        <dbReference type="Pfam" id="PF12019"/>
    </source>
</evidence>
<gene>
    <name evidence="13" type="ORF">WNY63_04650</name>
</gene>
<evidence type="ECO:0000256" key="6">
    <source>
        <dbReference type="ARBA" id="ARBA00022692"/>
    </source>
</evidence>
<dbReference type="NCBIfam" id="TIGR02532">
    <property type="entry name" value="IV_pilin_GFxxxE"/>
    <property type="match status" value="1"/>
</dbReference>
<keyword evidence="4" id="KW-0488">Methylation</keyword>
<evidence type="ECO:0000256" key="3">
    <source>
        <dbReference type="ARBA" id="ARBA00022475"/>
    </source>
</evidence>
<evidence type="ECO:0000256" key="7">
    <source>
        <dbReference type="ARBA" id="ARBA00022989"/>
    </source>
</evidence>
<evidence type="ECO:0000256" key="4">
    <source>
        <dbReference type="ARBA" id="ARBA00022481"/>
    </source>
</evidence>
<evidence type="ECO:0000313" key="14">
    <source>
        <dbReference type="Proteomes" id="UP001388366"/>
    </source>
</evidence>
<dbReference type="SUPFAM" id="SSF54523">
    <property type="entry name" value="Pili subunits"/>
    <property type="match status" value="1"/>
</dbReference>
<comment type="caution">
    <text evidence="13">The sequence shown here is derived from an EMBL/GenBank/DDBJ whole genome shotgun (WGS) entry which is preliminary data.</text>
</comment>
<accession>A0ABU9TZ43</accession>
<keyword evidence="5" id="KW-0997">Cell inner membrane</keyword>
<evidence type="ECO:0000256" key="1">
    <source>
        <dbReference type="ARBA" id="ARBA00004377"/>
    </source>
</evidence>
<name>A0ABU9TZ43_9GAMM</name>
<evidence type="ECO:0000256" key="8">
    <source>
        <dbReference type="ARBA" id="ARBA00023136"/>
    </source>
</evidence>
<organism evidence="13 14">
    <name type="scientific">Pseudoalteromonas neustonica</name>
    <dbReference type="NCBI Taxonomy" id="1840331"/>
    <lineage>
        <taxon>Bacteria</taxon>
        <taxon>Pseudomonadati</taxon>
        <taxon>Pseudomonadota</taxon>
        <taxon>Gammaproteobacteria</taxon>
        <taxon>Alteromonadales</taxon>
        <taxon>Pseudoalteromonadaceae</taxon>
        <taxon>Pseudoalteromonas</taxon>
    </lineage>
</organism>
<dbReference type="InterPro" id="IPR012902">
    <property type="entry name" value="N_methyl_site"/>
</dbReference>
<dbReference type="PROSITE" id="PS00409">
    <property type="entry name" value="PROKAR_NTER_METHYL"/>
    <property type="match status" value="1"/>
</dbReference>
<evidence type="ECO:0000256" key="2">
    <source>
        <dbReference type="ARBA" id="ARBA00021549"/>
    </source>
</evidence>
<keyword evidence="6 11" id="KW-0812">Transmembrane</keyword>
<dbReference type="Proteomes" id="UP001388366">
    <property type="component" value="Unassembled WGS sequence"/>
</dbReference>
<reference evidence="13 14" key="1">
    <citation type="submission" date="2024-03" db="EMBL/GenBank/DDBJ databases">
        <title>Community enrichment and isolation of bacterial strains for fucoidan degradation.</title>
        <authorList>
            <person name="Sichert A."/>
        </authorList>
    </citation>
    <scope>NUCLEOTIDE SEQUENCE [LARGE SCALE GENOMIC DNA]</scope>
    <source>
        <strain evidence="13 14">AS81</strain>
    </source>
</reference>
<dbReference type="InterPro" id="IPR045584">
    <property type="entry name" value="Pilin-like"/>
</dbReference>
<feature type="domain" description="General secretion pathway GspH" evidence="12">
    <location>
        <begin position="46"/>
        <end position="169"/>
    </location>
</feature>
<dbReference type="InterPro" id="IPR022346">
    <property type="entry name" value="T2SS_GspH"/>
</dbReference>
<keyword evidence="7 11" id="KW-1133">Transmembrane helix</keyword>
<keyword evidence="14" id="KW-1185">Reference proteome</keyword>
<keyword evidence="8 11" id="KW-0472">Membrane</keyword>
<dbReference type="RefSeq" id="WP_342883381.1">
    <property type="nucleotide sequence ID" value="NZ_JBBMQU010000005.1"/>
</dbReference>
<dbReference type="EMBL" id="JBBMQU010000005">
    <property type="protein sequence ID" value="MEM5550023.1"/>
    <property type="molecule type" value="Genomic_DNA"/>
</dbReference>